<dbReference type="RefSeq" id="WP_114364662.1">
    <property type="nucleotide sequence ID" value="NZ_QPIX01000011.1"/>
</dbReference>
<dbReference type="GO" id="GO:0008168">
    <property type="term" value="F:methyltransferase activity"/>
    <property type="evidence" value="ECO:0007669"/>
    <property type="project" value="UniProtKB-KW"/>
</dbReference>
<evidence type="ECO:0000313" key="3">
    <source>
        <dbReference type="Proteomes" id="UP000252582"/>
    </source>
</evidence>
<dbReference type="Pfam" id="PF08242">
    <property type="entry name" value="Methyltransf_12"/>
    <property type="match status" value="1"/>
</dbReference>
<name>A0A6I7HI33_9HYPH</name>
<protein>
    <submittedName>
        <fullName evidence="2">tRNA (Cmo5U34)-methyltransferase</fullName>
    </submittedName>
</protein>
<keyword evidence="3" id="KW-1185">Reference proteome</keyword>
<dbReference type="GO" id="GO:0032259">
    <property type="term" value="P:methylation"/>
    <property type="evidence" value="ECO:0007669"/>
    <property type="project" value="UniProtKB-KW"/>
</dbReference>
<proteinExistence type="predicted"/>
<accession>A0A6I7HI33</accession>
<dbReference type="InterPro" id="IPR050723">
    <property type="entry name" value="CFA/CMAS"/>
</dbReference>
<feature type="domain" description="Methyltransferase type 12" evidence="1">
    <location>
        <begin position="54"/>
        <end position="151"/>
    </location>
</feature>
<keyword evidence="2" id="KW-0489">Methyltransferase</keyword>
<dbReference type="InterPro" id="IPR029063">
    <property type="entry name" value="SAM-dependent_MTases_sf"/>
</dbReference>
<gene>
    <name evidence="2" type="ORF">DFR48_111104</name>
</gene>
<dbReference type="CDD" id="cd02440">
    <property type="entry name" value="AdoMet_MTases"/>
    <property type="match status" value="1"/>
</dbReference>
<evidence type="ECO:0000313" key="2">
    <source>
        <dbReference type="EMBL" id="RCW21140.1"/>
    </source>
</evidence>
<reference evidence="2 3" key="1">
    <citation type="submission" date="2018-07" db="EMBL/GenBank/DDBJ databases">
        <title>Genomic Encyclopedia of Type Strains, Phase IV (KMG-IV): sequencing the most valuable type-strain genomes for metagenomic binning, comparative biology and taxonomic classification.</title>
        <authorList>
            <person name="Goeker M."/>
        </authorList>
    </citation>
    <scope>NUCLEOTIDE SEQUENCE [LARGE SCALE GENOMIC DNA]</scope>
    <source>
        <strain evidence="2 3">DSM 25528</strain>
    </source>
</reference>
<dbReference type="SUPFAM" id="SSF53335">
    <property type="entry name" value="S-adenosyl-L-methionine-dependent methyltransferases"/>
    <property type="match status" value="1"/>
</dbReference>
<sequence>MSEHAADKFDDVRASEYACESRIALAGYDACHELSACMLSAALGPMGAARILVVGAGGTAGEIVAAARLEVGWTFVGVDPSESMLTLARAAVAEAGLSERVELRHGDLASVAPAAGFDAAVMIGVLHHLPGEAAKRHLLDDLATRLREGAPLILAGNCGSYRDDPLFMAAWANRWRMHGASPDDVRRKMDTILRGADPPASEEAVAKLLADAGFEHPRRFFTSLVWSAWLTRRHGQHHGDARQAMHAL</sequence>
<comment type="caution">
    <text evidence="2">The sequence shown here is derived from an EMBL/GenBank/DDBJ whole genome shotgun (WGS) entry which is preliminary data.</text>
</comment>
<dbReference type="Proteomes" id="UP000252582">
    <property type="component" value="Unassembled WGS sequence"/>
</dbReference>
<evidence type="ECO:0000259" key="1">
    <source>
        <dbReference type="Pfam" id="PF08242"/>
    </source>
</evidence>
<keyword evidence="2" id="KW-0808">Transferase</keyword>
<dbReference type="Gene3D" id="3.40.50.150">
    <property type="entry name" value="Vaccinia Virus protein VP39"/>
    <property type="match status" value="1"/>
</dbReference>
<dbReference type="PANTHER" id="PTHR43667:SF2">
    <property type="entry name" value="FATTY ACID C-METHYL TRANSFERASE"/>
    <property type="match status" value="1"/>
</dbReference>
<dbReference type="InterPro" id="IPR013217">
    <property type="entry name" value="Methyltransf_12"/>
</dbReference>
<organism evidence="2 3">
    <name type="scientific">Ciceribacter lividus</name>
    <dbReference type="NCBI Taxonomy" id="1197950"/>
    <lineage>
        <taxon>Bacteria</taxon>
        <taxon>Pseudomonadati</taxon>
        <taxon>Pseudomonadota</taxon>
        <taxon>Alphaproteobacteria</taxon>
        <taxon>Hyphomicrobiales</taxon>
        <taxon>Rhizobiaceae</taxon>
        <taxon>Ciceribacter</taxon>
    </lineage>
</organism>
<dbReference type="EMBL" id="QPIX01000011">
    <property type="protein sequence ID" value="RCW21140.1"/>
    <property type="molecule type" value="Genomic_DNA"/>
</dbReference>
<dbReference type="PANTHER" id="PTHR43667">
    <property type="entry name" value="CYCLOPROPANE-FATTY-ACYL-PHOSPHOLIPID SYNTHASE"/>
    <property type="match status" value="1"/>
</dbReference>
<dbReference type="AlphaFoldDB" id="A0A6I7HI33"/>